<dbReference type="EMBL" id="AP019779">
    <property type="protein sequence ID" value="BBL62378.1"/>
    <property type="molecule type" value="Genomic_DNA"/>
</dbReference>
<proteinExistence type="predicted"/>
<protein>
    <submittedName>
        <fullName evidence="1">Uncharacterized protein</fullName>
    </submittedName>
</protein>
<evidence type="ECO:0000313" key="2">
    <source>
        <dbReference type="Proteomes" id="UP000825015"/>
    </source>
</evidence>
<evidence type="ECO:0000313" key="1">
    <source>
        <dbReference type="EMBL" id="BBL62378.1"/>
    </source>
</evidence>
<sequence>MIFHVKDQDDNLVAVVDNTFRNGWYLEHYRNEGYNIVPVNGD</sequence>
<reference evidence="1" key="1">
    <citation type="submission" date="2019-06" db="EMBL/GenBank/DDBJ databases">
        <title>Complete genome sequence of Methanobrevibacter arboriphilus strain SA.</title>
        <authorList>
            <person name="Asakawa S."/>
        </authorList>
    </citation>
    <scope>NUCLEOTIDE SEQUENCE</scope>
    <source>
        <strain evidence="1">SA</strain>
    </source>
</reference>
<keyword evidence="2" id="KW-1185">Reference proteome</keyword>
<dbReference type="Proteomes" id="UP000825015">
    <property type="component" value="Chromosome"/>
</dbReference>
<organism evidence="1 2">
    <name type="scientific">Methanobrevibacter arboriphilus</name>
    <dbReference type="NCBI Taxonomy" id="39441"/>
    <lineage>
        <taxon>Archaea</taxon>
        <taxon>Methanobacteriati</taxon>
        <taxon>Methanobacteriota</taxon>
        <taxon>Methanomada group</taxon>
        <taxon>Methanobacteria</taxon>
        <taxon>Methanobacteriales</taxon>
        <taxon>Methanobacteriaceae</taxon>
        <taxon>Methanobrevibacter</taxon>
    </lineage>
</organism>
<name>A0ACA8R6A1_METAZ</name>
<accession>A0ACA8R6A1</accession>
<gene>
    <name evidence="1" type="ORF">MarbSA_14180</name>
</gene>